<evidence type="ECO:0000313" key="2">
    <source>
        <dbReference type="Proteomes" id="UP001302812"/>
    </source>
</evidence>
<dbReference type="GeneID" id="89933145"/>
<gene>
    <name evidence="1" type="ORF">N656DRAFT_257398</name>
</gene>
<dbReference type="Proteomes" id="UP001302812">
    <property type="component" value="Unassembled WGS sequence"/>
</dbReference>
<dbReference type="AlphaFoldDB" id="A0AAN6YWP6"/>
<accession>A0AAN6YWP6</accession>
<keyword evidence="2" id="KW-1185">Reference proteome</keyword>
<evidence type="ECO:0000313" key="1">
    <source>
        <dbReference type="EMBL" id="KAK4116557.1"/>
    </source>
</evidence>
<reference evidence="1" key="1">
    <citation type="journal article" date="2023" name="Mol. Phylogenet. Evol.">
        <title>Genome-scale phylogeny and comparative genomics of the fungal order Sordariales.</title>
        <authorList>
            <person name="Hensen N."/>
            <person name="Bonometti L."/>
            <person name="Westerberg I."/>
            <person name="Brannstrom I.O."/>
            <person name="Guillou S."/>
            <person name="Cros-Aarteil S."/>
            <person name="Calhoun S."/>
            <person name="Haridas S."/>
            <person name="Kuo A."/>
            <person name="Mondo S."/>
            <person name="Pangilinan J."/>
            <person name="Riley R."/>
            <person name="LaButti K."/>
            <person name="Andreopoulos B."/>
            <person name="Lipzen A."/>
            <person name="Chen C."/>
            <person name="Yan M."/>
            <person name="Daum C."/>
            <person name="Ng V."/>
            <person name="Clum A."/>
            <person name="Steindorff A."/>
            <person name="Ohm R.A."/>
            <person name="Martin F."/>
            <person name="Silar P."/>
            <person name="Natvig D.O."/>
            <person name="Lalanne C."/>
            <person name="Gautier V."/>
            <person name="Ament-Velasquez S.L."/>
            <person name="Kruys A."/>
            <person name="Hutchinson M.I."/>
            <person name="Powell A.J."/>
            <person name="Barry K."/>
            <person name="Miller A.N."/>
            <person name="Grigoriev I.V."/>
            <person name="Debuchy R."/>
            <person name="Gladieux P."/>
            <person name="Hiltunen Thoren M."/>
            <person name="Johannesson H."/>
        </authorList>
    </citation>
    <scope>NUCLEOTIDE SEQUENCE</scope>
    <source>
        <strain evidence="1">CBS 508.74</strain>
    </source>
</reference>
<dbReference type="RefSeq" id="XP_064674127.1">
    <property type="nucleotide sequence ID" value="XM_064809022.1"/>
</dbReference>
<sequence length="161" mass="18359">MTVLCDGNIVGAKNFWYAGAFVSRLAGYTVHVIAQSVEILRCLHPHDRGCIPCRFLSQRIATLISPRFSPFAQDETRRSRLEKENHRAPARILSSETDKAPWSNRCPGHELQLFSDAMPPQNLGRPFRDDRIEALLRHNCQEVVVYKTLCRDAAVESRSPW</sequence>
<proteinExistence type="predicted"/>
<comment type="caution">
    <text evidence="1">The sequence shown here is derived from an EMBL/GenBank/DDBJ whole genome shotgun (WGS) entry which is preliminary data.</text>
</comment>
<protein>
    <submittedName>
        <fullName evidence="1">Uncharacterized protein</fullName>
    </submittedName>
</protein>
<reference evidence="1" key="2">
    <citation type="submission" date="2023-05" db="EMBL/GenBank/DDBJ databases">
        <authorList>
            <consortium name="Lawrence Berkeley National Laboratory"/>
            <person name="Steindorff A."/>
            <person name="Hensen N."/>
            <person name="Bonometti L."/>
            <person name="Westerberg I."/>
            <person name="Brannstrom I.O."/>
            <person name="Guillou S."/>
            <person name="Cros-Aarteil S."/>
            <person name="Calhoun S."/>
            <person name="Haridas S."/>
            <person name="Kuo A."/>
            <person name="Mondo S."/>
            <person name="Pangilinan J."/>
            <person name="Riley R."/>
            <person name="Labutti K."/>
            <person name="Andreopoulos B."/>
            <person name="Lipzen A."/>
            <person name="Chen C."/>
            <person name="Yanf M."/>
            <person name="Daum C."/>
            <person name="Ng V."/>
            <person name="Clum A."/>
            <person name="Ohm R."/>
            <person name="Martin F."/>
            <person name="Silar P."/>
            <person name="Natvig D."/>
            <person name="Lalanne C."/>
            <person name="Gautier V."/>
            <person name="Ament-Velasquez S.L."/>
            <person name="Kruys A."/>
            <person name="Hutchinson M.I."/>
            <person name="Powell A.J."/>
            <person name="Barry K."/>
            <person name="Miller A.N."/>
            <person name="Grigoriev I.V."/>
            <person name="Debuchy R."/>
            <person name="Gladieux P."/>
            <person name="Thoren M.H."/>
            <person name="Johannesson H."/>
        </authorList>
    </citation>
    <scope>NUCLEOTIDE SEQUENCE</scope>
    <source>
        <strain evidence="1">CBS 508.74</strain>
    </source>
</reference>
<organism evidence="1 2">
    <name type="scientific">Canariomyces notabilis</name>
    <dbReference type="NCBI Taxonomy" id="2074819"/>
    <lineage>
        <taxon>Eukaryota</taxon>
        <taxon>Fungi</taxon>
        <taxon>Dikarya</taxon>
        <taxon>Ascomycota</taxon>
        <taxon>Pezizomycotina</taxon>
        <taxon>Sordariomycetes</taxon>
        <taxon>Sordariomycetidae</taxon>
        <taxon>Sordariales</taxon>
        <taxon>Chaetomiaceae</taxon>
        <taxon>Canariomyces</taxon>
    </lineage>
</organism>
<dbReference type="EMBL" id="MU853333">
    <property type="protein sequence ID" value="KAK4116557.1"/>
    <property type="molecule type" value="Genomic_DNA"/>
</dbReference>
<name>A0AAN6YWP6_9PEZI</name>